<proteinExistence type="predicted"/>
<evidence type="ECO:0000313" key="2">
    <source>
        <dbReference type="Proteomes" id="UP000828048"/>
    </source>
</evidence>
<gene>
    <name evidence="1" type="ORF">Vadar_009468</name>
</gene>
<reference evidence="1 2" key="1">
    <citation type="journal article" date="2021" name="Hortic Res">
        <title>High-quality reference genome and annotation aids understanding of berry development for evergreen blueberry (Vaccinium darrowii).</title>
        <authorList>
            <person name="Yu J."/>
            <person name="Hulse-Kemp A.M."/>
            <person name="Babiker E."/>
            <person name="Staton M."/>
        </authorList>
    </citation>
    <scope>NUCLEOTIDE SEQUENCE [LARGE SCALE GENOMIC DNA]</scope>
    <source>
        <strain evidence="2">cv. NJ 8807/NJ 8810</strain>
        <tissue evidence="1">Young leaf</tissue>
    </source>
</reference>
<organism evidence="1 2">
    <name type="scientific">Vaccinium darrowii</name>
    <dbReference type="NCBI Taxonomy" id="229202"/>
    <lineage>
        <taxon>Eukaryota</taxon>
        <taxon>Viridiplantae</taxon>
        <taxon>Streptophyta</taxon>
        <taxon>Embryophyta</taxon>
        <taxon>Tracheophyta</taxon>
        <taxon>Spermatophyta</taxon>
        <taxon>Magnoliopsida</taxon>
        <taxon>eudicotyledons</taxon>
        <taxon>Gunneridae</taxon>
        <taxon>Pentapetalae</taxon>
        <taxon>asterids</taxon>
        <taxon>Ericales</taxon>
        <taxon>Ericaceae</taxon>
        <taxon>Vaccinioideae</taxon>
        <taxon>Vaccinieae</taxon>
        <taxon>Vaccinium</taxon>
    </lineage>
</organism>
<accession>A0ACB7YCJ9</accession>
<dbReference type="EMBL" id="CM037158">
    <property type="protein sequence ID" value="KAH7851288.1"/>
    <property type="molecule type" value="Genomic_DNA"/>
</dbReference>
<protein>
    <submittedName>
        <fullName evidence="1">Uncharacterized protein</fullName>
    </submittedName>
</protein>
<evidence type="ECO:0000313" key="1">
    <source>
        <dbReference type="EMBL" id="KAH7851288.1"/>
    </source>
</evidence>
<sequence length="215" mass="23792">MPKSKASLKARYASDKVGVVGTVAVDAGDFRLLASATDTTFVGGPSLNGLSLSVEKPGSFVIDYDVPKQDVLFQFMNTVRVLDKPLNLIYTHDKGVNQTALNGTLVLDPANKLSANYMFDSGDCKLKYTYMHRAKSTFEPSYDIAQNSWDFTVSQRLSDEDILRASYQTSSRVLGLEWSRNSMLNGTLKISASVNLAEKQKEPKFCAESSWNFDM</sequence>
<comment type="caution">
    <text evidence="1">The sequence shown here is derived from an EMBL/GenBank/DDBJ whole genome shotgun (WGS) entry which is preliminary data.</text>
</comment>
<dbReference type="Proteomes" id="UP000828048">
    <property type="component" value="Chromosome 8"/>
</dbReference>
<name>A0ACB7YCJ9_9ERIC</name>
<keyword evidence="2" id="KW-1185">Reference proteome</keyword>